<protein>
    <submittedName>
        <fullName evidence="1">Uncharacterized protein</fullName>
    </submittedName>
</protein>
<proteinExistence type="predicted"/>
<accession>A0A4Y7SHU0</accession>
<organism evidence="1 2">
    <name type="scientific">Coprinellus micaceus</name>
    <name type="common">Glistening ink-cap mushroom</name>
    <name type="synonym">Coprinus micaceus</name>
    <dbReference type="NCBI Taxonomy" id="71717"/>
    <lineage>
        <taxon>Eukaryota</taxon>
        <taxon>Fungi</taxon>
        <taxon>Dikarya</taxon>
        <taxon>Basidiomycota</taxon>
        <taxon>Agaricomycotina</taxon>
        <taxon>Agaricomycetes</taxon>
        <taxon>Agaricomycetidae</taxon>
        <taxon>Agaricales</taxon>
        <taxon>Agaricineae</taxon>
        <taxon>Psathyrellaceae</taxon>
        <taxon>Coprinellus</taxon>
    </lineage>
</organism>
<sequence length="111" mass="12251">MRGFLSNIGPARSAVPSRMLDRQGIRFAARAPFLRGSTKGRCQASALAFEDEFAYNEPVAQASHDYPLFFTSPRTALAMLSGREFSALVSRVIHSLIAKCDYMSKRPLAHS</sequence>
<dbReference type="AlphaFoldDB" id="A0A4Y7SHU0"/>
<dbReference type="Proteomes" id="UP000298030">
    <property type="component" value="Unassembled WGS sequence"/>
</dbReference>
<gene>
    <name evidence="1" type="ORF">FA13DRAFT_202222</name>
</gene>
<reference evidence="1 2" key="1">
    <citation type="journal article" date="2019" name="Nat. Ecol. Evol.">
        <title>Megaphylogeny resolves global patterns of mushroom evolution.</title>
        <authorList>
            <person name="Varga T."/>
            <person name="Krizsan K."/>
            <person name="Foldi C."/>
            <person name="Dima B."/>
            <person name="Sanchez-Garcia M."/>
            <person name="Sanchez-Ramirez S."/>
            <person name="Szollosi G.J."/>
            <person name="Szarkandi J.G."/>
            <person name="Papp V."/>
            <person name="Albert L."/>
            <person name="Andreopoulos W."/>
            <person name="Angelini C."/>
            <person name="Antonin V."/>
            <person name="Barry K.W."/>
            <person name="Bougher N.L."/>
            <person name="Buchanan P."/>
            <person name="Buyck B."/>
            <person name="Bense V."/>
            <person name="Catcheside P."/>
            <person name="Chovatia M."/>
            <person name="Cooper J."/>
            <person name="Damon W."/>
            <person name="Desjardin D."/>
            <person name="Finy P."/>
            <person name="Geml J."/>
            <person name="Haridas S."/>
            <person name="Hughes K."/>
            <person name="Justo A."/>
            <person name="Karasinski D."/>
            <person name="Kautmanova I."/>
            <person name="Kiss B."/>
            <person name="Kocsube S."/>
            <person name="Kotiranta H."/>
            <person name="LaButti K.M."/>
            <person name="Lechner B.E."/>
            <person name="Liimatainen K."/>
            <person name="Lipzen A."/>
            <person name="Lukacs Z."/>
            <person name="Mihaltcheva S."/>
            <person name="Morgado L.N."/>
            <person name="Niskanen T."/>
            <person name="Noordeloos M.E."/>
            <person name="Ohm R.A."/>
            <person name="Ortiz-Santana B."/>
            <person name="Ovrebo C."/>
            <person name="Racz N."/>
            <person name="Riley R."/>
            <person name="Savchenko A."/>
            <person name="Shiryaev A."/>
            <person name="Soop K."/>
            <person name="Spirin V."/>
            <person name="Szebenyi C."/>
            <person name="Tomsovsky M."/>
            <person name="Tulloss R.E."/>
            <person name="Uehling J."/>
            <person name="Grigoriev I.V."/>
            <person name="Vagvolgyi C."/>
            <person name="Papp T."/>
            <person name="Martin F.M."/>
            <person name="Miettinen O."/>
            <person name="Hibbett D.S."/>
            <person name="Nagy L.G."/>
        </authorList>
    </citation>
    <scope>NUCLEOTIDE SEQUENCE [LARGE SCALE GENOMIC DNA]</scope>
    <source>
        <strain evidence="1 2">FP101781</strain>
    </source>
</reference>
<evidence type="ECO:0000313" key="1">
    <source>
        <dbReference type="EMBL" id="TEB20778.1"/>
    </source>
</evidence>
<name>A0A4Y7SHU0_COPMI</name>
<evidence type="ECO:0000313" key="2">
    <source>
        <dbReference type="Proteomes" id="UP000298030"/>
    </source>
</evidence>
<comment type="caution">
    <text evidence="1">The sequence shown here is derived from an EMBL/GenBank/DDBJ whole genome shotgun (WGS) entry which is preliminary data.</text>
</comment>
<dbReference type="EMBL" id="QPFP01000132">
    <property type="protein sequence ID" value="TEB20778.1"/>
    <property type="molecule type" value="Genomic_DNA"/>
</dbReference>
<keyword evidence="2" id="KW-1185">Reference proteome</keyword>